<sequence>KRVSELSENEKESRNLLLLGTMDCQHISELNQAWNRLGFFAYFKNGNLVVLNTEGEVVTEYGAGVGLIQATQNPWNPKGIGACENVVWLVSGTDEAGVKDAIHALVNRYTEFQYACAAVVANGEIIKVPQ</sequence>
<reference evidence="1" key="1">
    <citation type="journal article" date="2014" name="Front. Microbiol.">
        <title>High frequency of phylogenetically diverse reductive dehalogenase-homologous genes in deep subseafloor sedimentary metagenomes.</title>
        <authorList>
            <person name="Kawai M."/>
            <person name="Futagami T."/>
            <person name="Toyoda A."/>
            <person name="Takaki Y."/>
            <person name="Nishi S."/>
            <person name="Hori S."/>
            <person name="Arai W."/>
            <person name="Tsubouchi T."/>
            <person name="Morono Y."/>
            <person name="Uchiyama I."/>
            <person name="Ito T."/>
            <person name="Fujiyama A."/>
            <person name="Inagaki F."/>
            <person name="Takami H."/>
        </authorList>
    </citation>
    <scope>NUCLEOTIDE SEQUENCE</scope>
    <source>
        <strain evidence="1">Expedition CK06-06</strain>
    </source>
</reference>
<proteinExistence type="predicted"/>
<feature type="non-terminal residue" evidence="1">
    <location>
        <position position="1"/>
    </location>
</feature>
<comment type="caution">
    <text evidence="1">The sequence shown here is derived from an EMBL/GenBank/DDBJ whole genome shotgun (WGS) entry which is preliminary data.</text>
</comment>
<name>X1KBL8_9ZZZZ</name>
<accession>X1KBL8</accession>
<protein>
    <submittedName>
        <fullName evidence="1">Uncharacterized protein</fullName>
    </submittedName>
</protein>
<organism evidence="1">
    <name type="scientific">marine sediment metagenome</name>
    <dbReference type="NCBI Taxonomy" id="412755"/>
    <lineage>
        <taxon>unclassified sequences</taxon>
        <taxon>metagenomes</taxon>
        <taxon>ecological metagenomes</taxon>
    </lineage>
</organism>
<evidence type="ECO:0000313" key="1">
    <source>
        <dbReference type="EMBL" id="GAH87609.1"/>
    </source>
</evidence>
<gene>
    <name evidence="1" type="ORF">S03H2_63801</name>
</gene>
<dbReference type="EMBL" id="BARU01041371">
    <property type="protein sequence ID" value="GAH87609.1"/>
    <property type="molecule type" value="Genomic_DNA"/>
</dbReference>
<dbReference type="AlphaFoldDB" id="X1KBL8"/>